<reference evidence="1" key="1">
    <citation type="submission" date="2014-09" db="EMBL/GenBank/DDBJ databases">
        <authorList>
            <person name="Magalhaes I.L.F."/>
            <person name="Oliveira U."/>
            <person name="Santos F.R."/>
            <person name="Vidigal T.H.D.A."/>
            <person name="Brescovit A.D."/>
            <person name="Santos A.J."/>
        </authorList>
    </citation>
    <scope>NUCLEOTIDE SEQUENCE</scope>
    <source>
        <tissue evidence="1">Shoot tissue taken approximately 20 cm above the soil surface</tissue>
    </source>
</reference>
<organism evidence="1">
    <name type="scientific">Arundo donax</name>
    <name type="common">Giant reed</name>
    <name type="synonym">Donax arundinaceus</name>
    <dbReference type="NCBI Taxonomy" id="35708"/>
    <lineage>
        <taxon>Eukaryota</taxon>
        <taxon>Viridiplantae</taxon>
        <taxon>Streptophyta</taxon>
        <taxon>Embryophyta</taxon>
        <taxon>Tracheophyta</taxon>
        <taxon>Spermatophyta</taxon>
        <taxon>Magnoliopsida</taxon>
        <taxon>Liliopsida</taxon>
        <taxon>Poales</taxon>
        <taxon>Poaceae</taxon>
        <taxon>PACMAD clade</taxon>
        <taxon>Arundinoideae</taxon>
        <taxon>Arundineae</taxon>
        <taxon>Arundo</taxon>
    </lineage>
</organism>
<protein>
    <submittedName>
        <fullName evidence="1">Uncharacterized protein</fullName>
    </submittedName>
</protein>
<reference evidence="1" key="2">
    <citation type="journal article" date="2015" name="Data Brief">
        <title>Shoot transcriptome of the giant reed, Arundo donax.</title>
        <authorList>
            <person name="Barrero R.A."/>
            <person name="Guerrero F.D."/>
            <person name="Moolhuijzen P."/>
            <person name="Goolsby J.A."/>
            <person name="Tidwell J."/>
            <person name="Bellgard S.E."/>
            <person name="Bellgard M.I."/>
        </authorList>
    </citation>
    <scope>NUCLEOTIDE SEQUENCE</scope>
    <source>
        <tissue evidence="1">Shoot tissue taken approximately 20 cm above the soil surface</tissue>
    </source>
</reference>
<proteinExistence type="predicted"/>
<sequence>MQLRKKAQTGSPSCQLKKSKFDKFILHISSERLSPTDVVIIQVSVAMSLCVYYLSRSRMRLPRSGKNITCETFALLPKISTPRNSYLNWPPT</sequence>
<accession>A0A0A8YNN9</accession>
<name>A0A0A8YNN9_ARUDO</name>
<evidence type="ECO:0000313" key="1">
    <source>
        <dbReference type="EMBL" id="JAD27393.1"/>
    </source>
</evidence>
<dbReference type="EMBL" id="GBRH01270502">
    <property type="protein sequence ID" value="JAD27393.1"/>
    <property type="molecule type" value="Transcribed_RNA"/>
</dbReference>
<dbReference type="AlphaFoldDB" id="A0A0A8YNN9"/>